<organism evidence="2 3">
    <name type="scientific">Flagellimonas zhangzhouensis</name>
    <dbReference type="NCBI Taxonomy" id="1073328"/>
    <lineage>
        <taxon>Bacteria</taxon>
        <taxon>Pseudomonadati</taxon>
        <taxon>Bacteroidota</taxon>
        <taxon>Flavobacteriia</taxon>
        <taxon>Flavobacteriales</taxon>
        <taxon>Flavobacteriaceae</taxon>
        <taxon>Flagellimonas</taxon>
    </lineage>
</organism>
<evidence type="ECO:0000313" key="3">
    <source>
        <dbReference type="Proteomes" id="UP000199592"/>
    </source>
</evidence>
<keyword evidence="3" id="KW-1185">Reference proteome</keyword>
<dbReference type="SUPFAM" id="SSF54534">
    <property type="entry name" value="FKBP-like"/>
    <property type="match status" value="1"/>
</dbReference>
<dbReference type="GO" id="GO:0016301">
    <property type="term" value="F:kinase activity"/>
    <property type="evidence" value="ECO:0007669"/>
    <property type="project" value="UniProtKB-KW"/>
</dbReference>
<dbReference type="AlphaFoldDB" id="A0A1H2WJY3"/>
<dbReference type="Gene3D" id="3.10.50.30">
    <property type="entry name" value="Transcription elongation factor, GreA/GreB, C-terminal domain"/>
    <property type="match status" value="1"/>
</dbReference>
<dbReference type="InterPro" id="IPR023459">
    <property type="entry name" value="Tscrpt_elong_fac_GreA/B_fam"/>
</dbReference>
<dbReference type="GO" id="GO:0003677">
    <property type="term" value="F:DNA binding"/>
    <property type="evidence" value="ECO:0007669"/>
    <property type="project" value="InterPro"/>
</dbReference>
<protein>
    <submittedName>
        <fullName evidence="2">Regulator of nucleoside diphosphate kinase</fullName>
    </submittedName>
</protein>
<sequence length="158" mass="17908">MAHPLPFTYRVKNILGVLMKYGSLIVEKKEYLVIKRILNFHKHYEDVAHKNALAQLSNKMEQAIIVGDDEMPKDVVRLYSEVRVSTINDAVQHYQLVMPMEENLKDGSLSVVSTLGAKLIGLASGDEIKNETNSDSFKIIEVKEPKQKQSGLYSQIDF</sequence>
<dbReference type="OrthoDB" id="1433751at2"/>
<dbReference type="GO" id="GO:0070063">
    <property type="term" value="F:RNA polymerase binding"/>
    <property type="evidence" value="ECO:0007669"/>
    <property type="project" value="InterPro"/>
</dbReference>
<proteinExistence type="predicted"/>
<dbReference type="GO" id="GO:0006354">
    <property type="term" value="P:DNA-templated transcription elongation"/>
    <property type="evidence" value="ECO:0007669"/>
    <property type="project" value="TreeGrafter"/>
</dbReference>
<dbReference type="Pfam" id="PF01272">
    <property type="entry name" value="GreA_GreB"/>
    <property type="match status" value="1"/>
</dbReference>
<dbReference type="Proteomes" id="UP000199592">
    <property type="component" value="Unassembled WGS sequence"/>
</dbReference>
<reference evidence="3" key="1">
    <citation type="submission" date="2016-10" db="EMBL/GenBank/DDBJ databases">
        <authorList>
            <person name="Varghese N."/>
            <person name="Submissions S."/>
        </authorList>
    </citation>
    <scope>NUCLEOTIDE SEQUENCE [LARGE SCALE GENOMIC DNA]</scope>
    <source>
        <strain evidence="3">DSM 25030</strain>
    </source>
</reference>
<dbReference type="GO" id="GO:0032784">
    <property type="term" value="P:regulation of DNA-templated transcription elongation"/>
    <property type="evidence" value="ECO:0007669"/>
    <property type="project" value="InterPro"/>
</dbReference>
<keyword evidence="2" id="KW-0418">Kinase</keyword>
<evidence type="ECO:0000259" key="1">
    <source>
        <dbReference type="Pfam" id="PF01272"/>
    </source>
</evidence>
<gene>
    <name evidence="2" type="ORF">SAMN04487892_2312</name>
</gene>
<keyword evidence="2" id="KW-0808">Transferase</keyword>
<dbReference type="InterPro" id="IPR001437">
    <property type="entry name" value="Tscrpt_elong_fac_GreA/B_C"/>
</dbReference>
<feature type="domain" description="Transcription elongation factor GreA/GreB C-terminal" evidence="1">
    <location>
        <begin position="72"/>
        <end position="143"/>
    </location>
</feature>
<dbReference type="PANTHER" id="PTHR30437">
    <property type="entry name" value="TRANSCRIPTION ELONGATION FACTOR GREA"/>
    <property type="match status" value="1"/>
</dbReference>
<dbReference type="InterPro" id="IPR036953">
    <property type="entry name" value="GreA/GreB_C_sf"/>
</dbReference>
<evidence type="ECO:0000313" key="2">
    <source>
        <dbReference type="EMBL" id="SDW80950.1"/>
    </source>
</evidence>
<name>A0A1H2WJY3_9FLAO</name>
<dbReference type="PANTHER" id="PTHR30437:SF5">
    <property type="entry name" value="REGULATOR OF NUCLEOSIDE DIPHOSPHATE KINASE"/>
    <property type="match status" value="1"/>
</dbReference>
<dbReference type="EMBL" id="FNMY01000003">
    <property type="protein sequence ID" value="SDW80950.1"/>
    <property type="molecule type" value="Genomic_DNA"/>
</dbReference>
<accession>A0A1H2WJY3</accession>